<dbReference type="SMART" id="SM00504">
    <property type="entry name" value="Ubox"/>
    <property type="match status" value="1"/>
</dbReference>
<proteinExistence type="predicted"/>
<evidence type="ECO:0000256" key="2">
    <source>
        <dbReference type="ARBA" id="ARBA00004906"/>
    </source>
</evidence>
<dbReference type="UniPathway" id="UPA00143"/>
<evidence type="ECO:0000313" key="7">
    <source>
        <dbReference type="Proteomes" id="UP000032180"/>
    </source>
</evidence>
<dbReference type="eggNOG" id="KOG0167">
    <property type="taxonomic scope" value="Eukaryota"/>
</dbReference>
<dbReference type="GO" id="GO:0016567">
    <property type="term" value="P:protein ubiquitination"/>
    <property type="evidence" value="ECO:0007669"/>
    <property type="project" value="UniProtKB-UniPathway"/>
</dbReference>
<dbReference type="InterPro" id="IPR011989">
    <property type="entry name" value="ARM-like"/>
</dbReference>
<reference evidence="7" key="2">
    <citation type="submission" date="2013-12" db="EMBL/GenBank/DDBJ databases">
        <authorList>
            <person name="Yu Y."/>
            <person name="Lee S."/>
            <person name="de Baynast K."/>
            <person name="Wissotski M."/>
            <person name="Liu L."/>
            <person name="Talag J."/>
            <person name="Goicoechea J."/>
            <person name="Angelova A."/>
            <person name="Jetty R."/>
            <person name="Kudrna D."/>
            <person name="Golser W."/>
            <person name="Rivera L."/>
            <person name="Zhang J."/>
            <person name="Wing R."/>
        </authorList>
    </citation>
    <scope>NUCLEOTIDE SEQUENCE</scope>
</reference>
<sequence length="824" mass="88906">MAGEGMEVWSEEEGAFEAFVCPLTKQVMRDPVTIETGQTFEREAILKWFRECRDNGRRPTCPLTQRELRTTDVTPSVALRSVIGEWRARNEEKDLDRASASLLNAAAHHAAAGEEEEEAALRAMVYVSQLCQRSEASKDIVRRRGVLRAVADMLKSGSRRLRLKSLQVLRVLVDDNDDNKEELGKGDTIRTIIKFLSNEHVQERELAVTLLHELSGHEATCERIGAVYGAILLLVGMGSSKSESAVAVDKAESTLRNLDRFDANVKQMADNGRLQPLLTRLLHGEPETRVAMADYLGELALANDDKAAVAEQAGPLLVGMLTAGATPAREATLKALREISSSEASAKLLLNHAGVLRPLVNGVLFSTGHLPMRLKEIAATILANLVAVSGADFRSIPLNDDDDGRRQRTLLSEDVVHSLLHLISNTGPTIGCKLLSVLAGLTSSPTTVAEIVAAVKSSGATISLIQFIEAAHREIRVESLKLLRNLAPYMGVELADALGGSLGSLLRAISSDGGSVVTEEQSAAVGLLGDLPEGDTSLTRQLFDLGAFRALAPKLAELRRGTIRGGNRYVTPLTEGVVKVMYRLTCALDEDPDYIEFAREAALAPLFVELLHTNGLDTVQLYSAMALEKLSQQSSRLTVVPPPPSPPTGHVCACFGRKPAAASSSARPVGICRVHGGFCSLRDTFCLAQEDGCKAVERLVACLDHLDGKVVEAALAALSTLVSDGVDAREGVVVIGEADGLRPVVDILVESRTEALQRRAVWAVERILRVEEIAGEVAADQTVASALVEAYRNGDPRTRQTAERALRHLDRIPNFSAAFQSKRS</sequence>
<comment type="pathway">
    <text evidence="2">Protein modification; protein ubiquitination.</text>
</comment>
<dbReference type="InterPro" id="IPR016024">
    <property type="entry name" value="ARM-type_fold"/>
</dbReference>
<dbReference type="CDD" id="cd16664">
    <property type="entry name" value="RING-Ubox_PUB"/>
    <property type="match status" value="1"/>
</dbReference>
<dbReference type="Pfam" id="PF04564">
    <property type="entry name" value="U-box"/>
    <property type="match status" value="1"/>
</dbReference>
<dbReference type="Gene3D" id="3.30.40.10">
    <property type="entry name" value="Zinc/RING finger domain, C3HC4 (zinc finger)"/>
    <property type="match status" value="1"/>
</dbReference>
<evidence type="ECO:0000256" key="1">
    <source>
        <dbReference type="ARBA" id="ARBA00000900"/>
    </source>
</evidence>
<dbReference type="InterPro" id="IPR000225">
    <property type="entry name" value="Armadillo"/>
</dbReference>
<dbReference type="InterPro" id="IPR052608">
    <property type="entry name" value="U-box_domain_protein"/>
</dbReference>
<dbReference type="EC" id="2.3.2.27" evidence="3"/>
<keyword evidence="7" id="KW-1185">Reference proteome</keyword>
<dbReference type="Proteomes" id="UP000032180">
    <property type="component" value="Chromosome 3"/>
</dbReference>
<dbReference type="PANTHER" id="PTHR45958">
    <property type="entry name" value="RING-TYPE E3 UBIQUITIN TRANSFERASE"/>
    <property type="match status" value="1"/>
</dbReference>
<evidence type="ECO:0000259" key="5">
    <source>
        <dbReference type="PROSITE" id="PS51698"/>
    </source>
</evidence>
<dbReference type="EnsemblPlants" id="LPERR03G23370.1">
    <property type="protein sequence ID" value="LPERR03G23370.1"/>
    <property type="gene ID" value="LPERR03G23370"/>
</dbReference>
<dbReference type="SUPFAM" id="SSF57850">
    <property type="entry name" value="RING/U-box"/>
    <property type="match status" value="1"/>
</dbReference>
<organism evidence="6 7">
    <name type="scientific">Leersia perrieri</name>
    <dbReference type="NCBI Taxonomy" id="77586"/>
    <lineage>
        <taxon>Eukaryota</taxon>
        <taxon>Viridiplantae</taxon>
        <taxon>Streptophyta</taxon>
        <taxon>Embryophyta</taxon>
        <taxon>Tracheophyta</taxon>
        <taxon>Spermatophyta</taxon>
        <taxon>Magnoliopsida</taxon>
        <taxon>Liliopsida</taxon>
        <taxon>Poales</taxon>
        <taxon>Poaceae</taxon>
        <taxon>BOP clade</taxon>
        <taxon>Oryzoideae</taxon>
        <taxon>Oryzeae</taxon>
        <taxon>Oryzinae</taxon>
        <taxon>Leersia</taxon>
    </lineage>
</organism>
<dbReference type="InterPro" id="IPR013083">
    <property type="entry name" value="Znf_RING/FYVE/PHD"/>
</dbReference>
<dbReference type="SMART" id="SM00185">
    <property type="entry name" value="ARM"/>
    <property type="match status" value="9"/>
</dbReference>
<dbReference type="AlphaFoldDB" id="A0A0D9VX27"/>
<dbReference type="InterPro" id="IPR003613">
    <property type="entry name" value="Ubox_domain"/>
</dbReference>
<evidence type="ECO:0000313" key="6">
    <source>
        <dbReference type="EnsemblPlants" id="LPERR03G23370.1"/>
    </source>
</evidence>
<reference evidence="6 7" key="1">
    <citation type="submission" date="2012-08" db="EMBL/GenBank/DDBJ databases">
        <title>Oryza genome evolution.</title>
        <authorList>
            <person name="Wing R.A."/>
        </authorList>
    </citation>
    <scope>NUCLEOTIDE SEQUENCE</scope>
</reference>
<protein>
    <recommendedName>
        <fullName evidence="3">RING-type E3 ubiquitin transferase</fullName>
        <ecNumber evidence="3">2.3.2.27</ecNumber>
    </recommendedName>
</protein>
<dbReference type="PANTHER" id="PTHR45958:SF3">
    <property type="entry name" value="U-BOX DOMAIN-CONTAINING PROTEIN 24"/>
    <property type="match status" value="1"/>
</dbReference>
<dbReference type="InterPro" id="IPR045210">
    <property type="entry name" value="RING-Ubox_PUB"/>
</dbReference>
<feature type="domain" description="U-box" evidence="5">
    <location>
        <begin position="14"/>
        <end position="93"/>
    </location>
</feature>
<reference evidence="6" key="3">
    <citation type="submission" date="2015-04" db="UniProtKB">
        <authorList>
            <consortium name="EnsemblPlants"/>
        </authorList>
    </citation>
    <scope>IDENTIFICATION</scope>
</reference>
<accession>A0A0D9VX27</accession>
<dbReference type="PROSITE" id="PS51698">
    <property type="entry name" value="U_BOX"/>
    <property type="match status" value="1"/>
</dbReference>
<evidence type="ECO:0000256" key="4">
    <source>
        <dbReference type="ARBA" id="ARBA00022679"/>
    </source>
</evidence>
<evidence type="ECO:0000256" key="3">
    <source>
        <dbReference type="ARBA" id="ARBA00012483"/>
    </source>
</evidence>
<dbReference type="HOGENOM" id="CLU_004912_0_0_1"/>
<name>A0A0D9VX27_9ORYZ</name>
<dbReference type="SUPFAM" id="SSF48371">
    <property type="entry name" value="ARM repeat"/>
    <property type="match status" value="2"/>
</dbReference>
<dbReference type="Gramene" id="LPERR03G23370.1">
    <property type="protein sequence ID" value="LPERR03G23370.1"/>
    <property type="gene ID" value="LPERR03G23370"/>
</dbReference>
<dbReference type="Gene3D" id="1.25.10.10">
    <property type="entry name" value="Leucine-rich Repeat Variant"/>
    <property type="match status" value="4"/>
</dbReference>
<dbReference type="GO" id="GO:0061630">
    <property type="term" value="F:ubiquitin protein ligase activity"/>
    <property type="evidence" value="ECO:0007669"/>
    <property type="project" value="UniProtKB-EC"/>
</dbReference>
<keyword evidence="4" id="KW-0808">Transferase</keyword>
<comment type="catalytic activity">
    <reaction evidence="1">
        <text>S-ubiquitinyl-[E2 ubiquitin-conjugating enzyme]-L-cysteine + [acceptor protein]-L-lysine = [E2 ubiquitin-conjugating enzyme]-L-cysteine + N(6)-ubiquitinyl-[acceptor protein]-L-lysine.</text>
        <dbReference type="EC" id="2.3.2.27"/>
    </reaction>
</comment>
<dbReference type="STRING" id="77586.A0A0D9VX27"/>